<proteinExistence type="predicted"/>
<dbReference type="AlphaFoldDB" id="B9TCK4"/>
<gene>
    <name evidence="2" type="ORF">RCOM_1926780</name>
</gene>
<evidence type="ECO:0000313" key="2">
    <source>
        <dbReference type="EMBL" id="EEF26408.1"/>
    </source>
</evidence>
<organism evidence="2 3">
    <name type="scientific">Ricinus communis</name>
    <name type="common">Castor bean</name>
    <dbReference type="NCBI Taxonomy" id="3988"/>
    <lineage>
        <taxon>Eukaryota</taxon>
        <taxon>Viridiplantae</taxon>
        <taxon>Streptophyta</taxon>
        <taxon>Embryophyta</taxon>
        <taxon>Tracheophyta</taxon>
        <taxon>Spermatophyta</taxon>
        <taxon>Magnoliopsida</taxon>
        <taxon>eudicotyledons</taxon>
        <taxon>Gunneridae</taxon>
        <taxon>Pentapetalae</taxon>
        <taxon>rosids</taxon>
        <taxon>fabids</taxon>
        <taxon>Malpighiales</taxon>
        <taxon>Euphorbiaceae</taxon>
        <taxon>Acalyphoideae</taxon>
        <taxon>Acalypheae</taxon>
        <taxon>Ricinus</taxon>
    </lineage>
</organism>
<sequence>MAQVVASVEQGGVGVVIEGGGFGSGPEHGGKAAAEHYIYSRFSALRPSLRRAERRPAPIEGADAIGHVGQSPFAVDSPHESPS</sequence>
<feature type="region of interest" description="Disordered" evidence="1">
    <location>
        <begin position="60"/>
        <end position="83"/>
    </location>
</feature>
<name>B9TCK4_RICCO</name>
<evidence type="ECO:0000313" key="3">
    <source>
        <dbReference type="Proteomes" id="UP000008311"/>
    </source>
</evidence>
<accession>B9TCK4</accession>
<reference evidence="3" key="1">
    <citation type="journal article" date="2010" name="Nat. Biotechnol.">
        <title>Draft genome sequence of the oilseed species Ricinus communis.</title>
        <authorList>
            <person name="Chan A.P."/>
            <person name="Crabtree J."/>
            <person name="Zhao Q."/>
            <person name="Lorenzi H."/>
            <person name="Orvis J."/>
            <person name="Puiu D."/>
            <person name="Melake-Berhan A."/>
            <person name="Jones K.M."/>
            <person name="Redman J."/>
            <person name="Chen G."/>
            <person name="Cahoon E.B."/>
            <person name="Gedil M."/>
            <person name="Stanke M."/>
            <person name="Haas B.J."/>
            <person name="Wortman J.R."/>
            <person name="Fraser-Liggett C.M."/>
            <person name="Ravel J."/>
            <person name="Rabinowicz P.D."/>
        </authorList>
    </citation>
    <scope>NUCLEOTIDE SEQUENCE [LARGE SCALE GENOMIC DNA]</scope>
    <source>
        <strain evidence="3">cv. Hale</strain>
    </source>
</reference>
<protein>
    <submittedName>
        <fullName evidence="2">Uncharacterized protein</fullName>
    </submittedName>
</protein>
<dbReference type="InParanoid" id="B9TCK4"/>
<dbReference type="Proteomes" id="UP000008311">
    <property type="component" value="Unassembled WGS sequence"/>
</dbReference>
<evidence type="ECO:0000256" key="1">
    <source>
        <dbReference type="SAM" id="MobiDB-lite"/>
    </source>
</evidence>
<keyword evidence="3" id="KW-1185">Reference proteome</keyword>
<dbReference type="EMBL" id="EQ977376">
    <property type="protein sequence ID" value="EEF26408.1"/>
    <property type="molecule type" value="Genomic_DNA"/>
</dbReference>